<reference evidence="1 2" key="1">
    <citation type="journal article" date="2019" name="Nat. Plants">
        <title>Genome sequencing of Musa balbisiana reveals subgenome evolution and function divergence in polyploid bananas.</title>
        <authorList>
            <person name="Yao X."/>
        </authorList>
    </citation>
    <scope>NUCLEOTIDE SEQUENCE [LARGE SCALE GENOMIC DNA]</scope>
    <source>
        <strain evidence="2">cv. DH-PKW</strain>
        <tissue evidence="1">Leaves</tissue>
    </source>
</reference>
<evidence type="ECO:0000313" key="2">
    <source>
        <dbReference type="Proteomes" id="UP000317650"/>
    </source>
</evidence>
<protein>
    <submittedName>
        <fullName evidence="1">Uncharacterized protein</fullName>
    </submittedName>
</protein>
<name>A0A4S8J9I0_MUSBA</name>
<keyword evidence="2" id="KW-1185">Reference proteome</keyword>
<proteinExistence type="predicted"/>
<sequence length="56" mass="6932">MKQKQWIWLVYPPLAMQHLASCHSRDHLLYSCISFMDNKIKDLIWSYPPRNEIWIW</sequence>
<evidence type="ECO:0000313" key="1">
    <source>
        <dbReference type="EMBL" id="THU57899.1"/>
    </source>
</evidence>
<gene>
    <name evidence="1" type="ORF">C4D60_Mb03t08440</name>
</gene>
<dbReference type="AlphaFoldDB" id="A0A4S8J9I0"/>
<organism evidence="1 2">
    <name type="scientific">Musa balbisiana</name>
    <name type="common">Banana</name>
    <dbReference type="NCBI Taxonomy" id="52838"/>
    <lineage>
        <taxon>Eukaryota</taxon>
        <taxon>Viridiplantae</taxon>
        <taxon>Streptophyta</taxon>
        <taxon>Embryophyta</taxon>
        <taxon>Tracheophyta</taxon>
        <taxon>Spermatophyta</taxon>
        <taxon>Magnoliopsida</taxon>
        <taxon>Liliopsida</taxon>
        <taxon>Zingiberales</taxon>
        <taxon>Musaceae</taxon>
        <taxon>Musa</taxon>
    </lineage>
</organism>
<accession>A0A4S8J9I0</accession>
<dbReference type="Proteomes" id="UP000317650">
    <property type="component" value="Chromosome 3"/>
</dbReference>
<comment type="caution">
    <text evidence="1">The sequence shown here is derived from an EMBL/GenBank/DDBJ whole genome shotgun (WGS) entry which is preliminary data.</text>
</comment>
<dbReference type="EMBL" id="PYDT01000006">
    <property type="protein sequence ID" value="THU57899.1"/>
    <property type="molecule type" value="Genomic_DNA"/>
</dbReference>